<evidence type="ECO:0000256" key="1">
    <source>
        <dbReference type="ARBA" id="ARBA00004123"/>
    </source>
</evidence>
<dbReference type="OrthoDB" id="10248581at2759"/>
<dbReference type="GO" id="GO:0005665">
    <property type="term" value="C:RNA polymerase II, core complex"/>
    <property type="evidence" value="ECO:0007669"/>
    <property type="project" value="InterPro"/>
</dbReference>
<dbReference type="Pfam" id="PF13656">
    <property type="entry name" value="RNA_pol_L_2"/>
    <property type="match status" value="1"/>
</dbReference>
<dbReference type="GeneID" id="20666261"/>
<evidence type="ECO:0000256" key="4">
    <source>
        <dbReference type="ARBA" id="ARBA00023242"/>
    </source>
</evidence>
<evidence type="ECO:0000313" key="8">
    <source>
        <dbReference type="Proteomes" id="UP000030671"/>
    </source>
</evidence>
<evidence type="ECO:0000256" key="5">
    <source>
        <dbReference type="ARBA" id="ARBA00025751"/>
    </source>
</evidence>
<dbReference type="HOGENOM" id="CLU_090381_2_0_1"/>
<comment type="similarity">
    <text evidence="5">Belongs to the archaeal Rpo11/eukaryotic RPB11/RPC19 RNA polymerase subunit family.</text>
</comment>
<dbReference type="eggNOG" id="KOG4392">
    <property type="taxonomic scope" value="Eukaryota"/>
</dbReference>
<evidence type="ECO:0000256" key="2">
    <source>
        <dbReference type="ARBA" id="ARBA00022478"/>
    </source>
</evidence>
<dbReference type="PANTHER" id="PTHR13946:SF16">
    <property type="entry name" value="DNA-DIRECTED RNA POLYMERASE II SUBUNIT RPB11"/>
    <property type="match status" value="1"/>
</dbReference>
<keyword evidence="3" id="KW-0804">Transcription</keyword>
<dbReference type="KEGG" id="hir:HETIRDRAFT_107614"/>
<evidence type="ECO:0000256" key="3">
    <source>
        <dbReference type="ARBA" id="ARBA00023163"/>
    </source>
</evidence>
<reference evidence="7 8" key="1">
    <citation type="journal article" date="2012" name="New Phytol.">
        <title>Insight into trade-off between wood decay and parasitism from the genome of a fungal forest pathogen.</title>
        <authorList>
            <person name="Olson A."/>
            <person name="Aerts A."/>
            <person name="Asiegbu F."/>
            <person name="Belbahri L."/>
            <person name="Bouzid O."/>
            <person name="Broberg A."/>
            <person name="Canback B."/>
            <person name="Coutinho P.M."/>
            <person name="Cullen D."/>
            <person name="Dalman K."/>
            <person name="Deflorio G."/>
            <person name="van Diepen L.T."/>
            <person name="Dunand C."/>
            <person name="Duplessis S."/>
            <person name="Durling M."/>
            <person name="Gonthier P."/>
            <person name="Grimwood J."/>
            <person name="Fossdal C.G."/>
            <person name="Hansson D."/>
            <person name="Henrissat B."/>
            <person name="Hietala A."/>
            <person name="Himmelstrand K."/>
            <person name="Hoffmeister D."/>
            <person name="Hogberg N."/>
            <person name="James T.Y."/>
            <person name="Karlsson M."/>
            <person name="Kohler A."/>
            <person name="Kues U."/>
            <person name="Lee Y.H."/>
            <person name="Lin Y.C."/>
            <person name="Lind M."/>
            <person name="Lindquist E."/>
            <person name="Lombard V."/>
            <person name="Lucas S."/>
            <person name="Lunden K."/>
            <person name="Morin E."/>
            <person name="Murat C."/>
            <person name="Park J."/>
            <person name="Raffaello T."/>
            <person name="Rouze P."/>
            <person name="Salamov A."/>
            <person name="Schmutz J."/>
            <person name="Solheim H."/>
            <person name="Stahlberg J."/>
            <person name="Velez H."/>
            <person name="de Vries R.P."/>
            <person name="Wiebenga A."/>
            <person name="Woodward S."/>
            <person name="Yakovlev I."/>
            <person name="Garbelotto M."/>
            <person name="Martin F."/>
            <person name="Grigoriev I.V."/>
            <person name="Stenlid J."/>
        </authorList>
    </citation>
    <scope>NUCLEOTIDE SEQUENCE [LARGE SCALE GENOMIC DNA]</scope>
    <source>
        <strain evidence="7 8">TC 32-1</strain>
    </source>
</reference>
<evidence type="ECO:0000259" key="6">
    <source>
        <dbReference type="Pfam" id="PF13656"/>
    </source>
</evidence>
<dbReference type="FunCoup" id="W4JWQ7">
    <property type="interactions" value="256"/>
</dbReference>
<dbReference type="GO" id="GO:0003899">
    <property type="term" value="F:DNA-directed RNA polymerase activity"/>
    <property type="evidence" value="ECO:0007669"/>
    <property type="project" value="InterPro"/>
</dbReference>
<dbReference type="PANTHER" id="PTHR13946">
    <property type="entry name" value="DNA-DIRECTED RNA POLYMERASE I,II,III"/>
    <property type="match status" value="1"/>
</dbReference>
<dbReference type="CDD" id="cd06926">
    <property type="entry name" value="RNAP_II_RPB11"/>
    <property type="match status" value="1"/>
</dbReference>
<dbReference type="InterPro" id="IPR022905">
    <property type="entry name" value="Rpo11-like"/>
</dbReference>
<evidence type="ECO:0000313" key="7">
    <source>
        <dbReference type="EMBL" id="ETW77992.1"/>
    </source>
</evidence>
<sequence>MNAPSRYELFVLEEGEKPVEIVEDTKIPNAATIKIVKQDHTLANLIRAQLLATPEVLFAGYKVPHPLHPYFILKIQTDGTITPTAVLEKACTKLIGTLASLETQFKREFSYKEVEGAVPEDVYGAPTATWAGARDYMDL</sequence>
<keyword evidence="8" id="KW-1185">Reference proteome</keyword>
<dbReference type="InParanoid" id="W4JWQ7"/>
<dbReference type="STRING" id="747525.W4JWQ7"/>
<dbReference type="GO" id="GO:0046983">
    <property type="term" value="F:protein dimerization activity"/>
    <property type="evidence" value="ECO:0007669"/>
    <property type="project" value="InterPro"/>
</dbReference>
<dbReference type="EMBL" id="KI925462">
    <property type="protein sequence ID" value="ETW77992.1"/>
    <property type="molecule type" value="Genomic_DNA"/>
</dbReference>
<dbReference type="InterPro" id="IPR037685">
    <property type="entry name" value="RBP11"/>
</dbReference>
<comment type="subcellular location">
    <subcellularLocation>
        <location evidence="1">Nucleus</location>
    </subcellularLocation>
</comment>
<dbReference type="InterPro" id="IPR036603">
    <property type="entry name" value="RBP11-like"/>
</dbReference>
<dbReference type="HAMAP" id="MF_00261">
    <property type="entry name" value="RNApol_arch_Rpo11"/>
    <property type="match status" value="1"/>
</dbReference>
<protein>
    <recommendedName>
        <fullName evidence="6">DNA-directed RNA polymerase RBP11-like dimerisation domain-containing protein</fullName>
    </recommendedName>
</protein>
<organism evidence="7 8">
    <name type="scientific">Heterobasidion irregulare (strain TC 32-1)</name>
    <dbReference type="NCBI Taxonomy" id="747525"/>
    <lineage>
        <taxon>Eukaryota</taxon>
        <taxon>Fungi</taxon>
        <taxon>Dikarya</taxon>
        <taxon>Basidiomycota</taxon>
        <taxon>Agaricomycotina</taxon>
        <taxon>Agaricomycetes</taxon>
        <taxon>Russulales</taxon>
        <taxon>Bondarzewiaceae</taxon>
        <taxon>Heterobasidion</taxon>
        <taxon>Heterobasidion annosum species complex</taxon>
    </lineage>
</organism>
<dbReference type="InterPro" id="IPR009025">
    <property type="entry name" value="RBP11-like_dimer"/>
</dbReference>
<gene>
    <name evidence="7" type="ORF">HETIRDRAFT_107614</name>
</gene>
<accession>W4JWQ7</accession>
<dbReference type="GO" id="GO:0006366">
    <property type="term" value="P:transcription by RNA polymerase II"/>
    <property type="evidence" value="ECO:0007669"/>
    <property type="project" value="InterPro"/>
</dbReference>
<dbReference type="AlphaFoldDB" id="W4JWQ7"/>
<keyword evidence="4" id="KW-0539">Nucleus</keyword>
<dbReference type="RefSeq" id="XP_009549999.1">
    <property type="nucleotide sequence ID" value="XM_009551704.1"/>
</dbReference>
<keyword evidence="2" id="KW-0240">DNA-directed RNA polymerase</keyword>
<name>W4JWQ7_HETIT</name>
<dbReference type="Proteomes" id="UP000030671">
    <property type="component" value="Unassembled WGS sequence"/>
</dbReference>
<proteinExistence type="inferred from homology"/>
<feature type="domain" description="DNA-directed RNA polymerase RBP11-like dimerisation" evidence="6">
    <location>
        <begin position="30"/>
        <end position="103"/>
    </location>
</feature>
<dbReference type="Gene3D" id="3.30.1360.10">
    <property type="entry name" value="RNA polymerase, RBP11-like subunit"/>
    <property type="match status" value="1"/>
</dbReference>
<dbReference type="SUPFAM" id="SSF55257">
    <property type="entry name" value="RBP11-like subunits of RNA polymerase"/>
    <property type="match status" value="1"/>
</dbReference>